<proteinExistence type="predicted"/>
<reference evidence="1 2" key="1">
    <citation type="submission" date="2015-10" db="EMBL/GenBank/DDBJ databases">
        <title>Comparative genomics and high-throughput reverse genetic screens identify a new phytobacterial MAMP and an Arabidopsis receptor required for immune elicitation.</title>
        <authorList>
            <person name="Mott G.A."/>
            <person name="Thakur S."/>
            <person name="Wang P.W."/>
            <person name="Desveaux D."/>
            <person name="Guttman D.S."/>
        </authorList>
    </citation>
    <scope>NUCLEOTIDE SEQUENCE [LARGE SCALE GENOMIC DNA]</scope>
    <source>
        <strain evidence="1 2">107</strain>
    </source>
</reference>
<gene>
    <name evidence="1" type="ORF">AC499_3536</name>
</gene>
<sequence length="38" mass="4126">MEPARDLKNQYSFCYPGCTSGNRIFVAAGSTVCHGKTD</sequence>
<dbReference type="EMBL" id="LGLK01000038">
    <property type="protein sequence ID" value="KPC19736.1"/>
    <property type="molecule type" value="Genomic_DNA"/>
</dbReference>
<accession>A0ABR5KWS2</accession>
<dbReference type="Proteomes" id="UP000037943">
    <property type="component" value="Unassembled WGS sequence"/>
</dbReference>
<keyword evidence="2" id="KW-1185">Reference proteome</keyword>
<comment type="caution">
    <text evidence="1">The sequence shown here is derived from an EMBL/GenBank/DDBJ whole genome shotgun (WGS) entry which is preliminary data.</text>
</comment>
<organism evidence="1 2">
    <name type="scientific">Pseudomonas amygdali pv. lachrymans</name>
    <name type="common">Pseudomonas syringae pv. lachrymans</name>
    <dbReference type="NCBI Taxonomy" id="53707"/>
    <lineage>
        <taxon>Bacteria</taxon>
        <taxon>Pseudomonadati</taxon>
        <taxon>Pseudomonadota</taxon>
        <taxon>Gammaproteobacteria</taxon>
        <taxon>Pseudomonadales</taxon>
        <taxon>Pseudomonadaceae</taxon>
        <taxon>Pseudomonas</taxon>
        <taxon>Pseudomonas amygdali</taxon>
    </lineage>
</organism>
<protein>
    <submittedName>
        <fullName evidence="1">Uncharacterized protein</fullName>
    </submittedName>
</protein>
<name>A0ABR5KWS2_PSEAV</name>
<evidence type="ECO:0000313" key="1">
    <source>
        <dbReference type="EMBL" id="KPC19736.1"/>
    </source>
</evidence>
<evidence type="ECO:0000313" key="2">
    <source>
        <dbReference type="Proteomes" id="UP000037943"/>
    </source>
</evidence>